<dbReference type="AlphaFoldDB" id="A0A2U2CCU3"/>
<dbReference type="EMBL" id="QEYD01000004">
    <property type="protein sequence ID" value="PWE29697.1"/>
    <property type="molecule type" value="Genomic_DNA"/>
</dbReference>
<organism evidence="1 2">
    <name type="scientific">Pararhodobacter marinus</name>
    <dbReference type="NCBI Taxonomy" id="2184063"/>
    <lineage>
        <taxon>Bacteria</taxon>
        <taxon>Pseudomonadati</taxon>
        <taxon>Pseudomonadota</taxon>
        <taxon>Alphaproteobacteria</taxon>
        <taxon>Rhodobacterales</taxon>
        <taxon>Paracoccaceae</taxon>
        <taxon>Pararhodobacter</taxon>
    </lineage>
</organism>
<protein>
    <recommendedName>
        <fullName evidence="3">Sulfotransferase domain-containing protein</fullName>
    </recommendedName>
</protein>
<proteinExistence type="predicted"/>
<keyword evidence="2" id="KW-1185">Reference proteome</keyword>
<sequence>MSDGREALLQKGIDFPIIGRRETGAQAHRYFSAFMRGVTSEYDAGFEASARAWSPDADTVVLSSEDFWFGSTTEQIDRLHDLVPGIDTVVFFSREPVSHLVSLYKESIKGPNAGTLGDMLDLQLRQLEKPKAGYAYYRFEENLDRWRQRADVKVVKHERNMDILASFFDAAGLEKDALSDLPSAPNLNAADSDVVCALRLSINHALKRGELDAEGSKRFKKILARKAGKEFSERHRDKLIEQRFETKAFFDGFVAFNPSMADLHSPPASDIGFREFRQEDAKRILEELVA</sequence>
<name>A0A2U2CCU3_9RHOB</name>
<evidence type="ECO:0000313" key="1">
    <source>
        <dbReference type="EMBL" id="PWE29697.1"/>
    </source>
</evidence>
<gene>
    <name evidence="1" type="ORF">C4N9_08110</name>
</gene>
<comment type="caution">
    <text evidence="1">The sequence shown here is derived from an EMBL/GenBank/DDBJ whole genome shotgun (WGS) entry which is preliminary data.</text>
</comment>
<evidence type="ECO:0000313" key="2">
    <source>
        <dbReference type="Proteomes" id="UP000244940"/>
    </source>
</evidence>
<reference evidence="1 2" key="1">
    <citation type="submission" date="2018-05" db="EMBL/GenBank/DDBJ databases">
        <title>Pararhodobacter marina sp. nov., isolated from deep-sea water of the Indian Ocean.</title>
        <authorList>
            <person name="Lai Q.Sr."/>
            <person name="Liu X."/>
            <person name="Shao Z."/>
        </authorList>
    </citation>
    <scope>NUCLEOTIDE SEQUENCE [LARGE SCALE GENOMIC DNA]</scope>
    <source>
        <strain evidence="1 2">CIC4N-9</strain>
    </source>
</reference>
<evidence type="ECO:0008006" key="3">
    <source>
        <dbReference type="Google" id="ProtNLM"/>
    </source>
</evidence>
<accession>A0A2U2CCU3</accession>
<dbReference type="Proteomes" id="UP000244940">
    <property type="component" value="Unassembled WGS sequence"/>
</dbReference>